<dbReference type="Proteomes" id="UP001054846">
    <property type="component" value="Chromosome"/>
</dbReference>
<keyword evidence="4" id="KW-1185">Reference proteome</keyword>
<evidence type="ECO:0000313" key="3">
    <source>
        <dbReference type="EMBL" id="UFP96369.1"/>
    </source>
</evidence>
<organism evidence="3 4">
    <name type="scientific">Gloeobacter morelensis MG652769</name>
    <dbReference type="NCBI Taxonomy" id="2781736"/>
    <lineage>
        <taxon>Bacteria</taxon>
        <taxon>Bacillati</taxon>
        <taxon>Cyanobacteriota</taxon>
        <taxon>Cyanophyceae</taxon>
        <taxon>Gloeobacterales</taxon>
        <taxon>Gloeobacteraceae</taxon>
        <taxon>Gloeobacter</taxon>
        <taxon>Gloeobacter morelensis</taxon>
    </lineage>
</organism>
<dbReference type="InterPro" id="IPR011009">
    <property type="entry name" value="Kinase-like_dom_sf"/>
</dbReference>
<evidence type="ECO:0000313" key="4">
    <source>
        <dbReference type="Proteomes" id="UP001054846"/>
    </source>
</evidence>
<gene>
    <name evidence="3" type="ORF">ISF26_09230</name>
</gene>
<dbReference type="Gene3D" id="3.30.200.20">
    <property type="entry name" value="Phosphorylase Kinase, domain 1"/>
    <property type="match status" value="1"/>
</dbReference>
<protein>
    <submittedName>
        <fullName evidence="3">Phosphotransferase</fullName>
    </submittedName>
</protein>
<comment type="similarity">
    <text evidence="1">Belongs to the pseudomonas-type ThrB family.</text>
</comment>
<name>A0ABY3PSF2_9CYAN</name>
<dbReference type="PANTHER" id="PTHR21064:SF6">
    <property type="entry name" value="AMINOGLYCOSIDE PHOSPHOTRANSFERASE DOMAIN-CONTAINING PROTEIN"/>
    <property type="match status" value="1"/>
</dbReference>
<sequence length="281" mass="31119">METDARRYALRVCEPQVSAAQLQTELDWLQALKRDTDLCVPTPVTSVQGNLVTASIDESAVQWWCVLFDWIDGEPVSRQMSEQAAARVGELAAELHLHARRWTPNVPSHIGLRQFDPTWLAGPASWWASGRALAALGRPTWQALDRAVQLAVEAMQDLGESSEVFGLIHSDLHFGNILVTEGGYAVIDFDGCALGHYLFDLAVIEAEFLDYPMAEAYIAAFRNSYSCASKSSTLSPQLLQRFSVPAAVVFLEWVYTSPNPAVREDKLSWVPVVVEQILSTL</sequence>
<reference evidence="3 4" key="1">
    <citation type="journal article" date="2021" name="Genome Biol. Evol.">
        <title>Complete Genome Sequencing of a Novel Gloeobacter Species from a Waterfall Cave in Mexico.</title>
        <authorList>
            <person name="Saw J.H."/>
            <person name="Cardona T."/>
            <person name="Montejano G."/>
        </authorList>
    </citation>
    <scope>NUCLEOTIDE SEQUENCE [LARGE SCALE GENOMIC DNA]</scope>
    <source>
        <strain evidence="3">MG652769</strain>
    </source>
</reference>
<dbReference type="InterPro" id="IPR050249">
    <property type="entry name" value="Pseudomonas-type_ThrB"/>
</dbReference>
<proteinExistence type="inferred from homology"/>
<feature type="domain" description="Aminoglycoside phosphotransferase" evidence="2">
    <location>
        <begin position="3"/>
        <end position="205"/>
    </location>
</feature>
<dbReference type="Pfam" id="PF01636">
    <property type="entry name" value="APH"/>
    <property type="match status" value="1"/>
</dbReference>
<dbReference type="PANTHER" id="PTHR21064">
    <property type="entry name" value="AMINOGLYCOSIDE PHOSPHOTRANSFERASE DOMAIN-CONTAINING PROTEIN-RELATED"/>
    <property type="match status" value="1"/>
</dbReference>
<accession>A0ABY3PSF2</accession>
<dbReference type="EMBL" id="CP063845">
    <property type="protein sequence ID" value="UFP96369.1"/>
    <property type="molecule type" value="Genomic_DNA"/>
</dbReference>
<evidence type="ECO:0000256" key="1">
    <source>
        <dbReference type="ARBA" id="ARBA00038240"/>
    </source>
</evidence>
<dbReference type="SUPFAM" id="SSF56112">
    <property type="entry name" value="Protein kinase-like (PK-like)"/>
    <property type="match status" value="1"/>
</dbReference>
<evidence type="ECO:0000259" key="2">
    <source>
        <dbReference type="Pfam" id="PF01636"/>
    </source>
</evidence>
<dbReference type="InterPro" id="IPR002575">
    <property type="entry name" value="Aminoglycoside_PTrfase"/>
</dbReference>
<dbReference type="Gene3D" id="3.90.1200.10">
    <property type="match status" value="1"/>
</dbReference>